<evidence type="ECO:0000313" key="6">
    <source>
        <dbReference type="Proteomes" id="UP000637002"/>
    </source>
</evidence>
<evidence type="ECO:0000259" key="4">
    <source>
        <dbReference type="PROSITE" id="PS50893"/>
    </source>
</evidence>
<dbReference type="GO" id="GO:0016887">
    <property type="term" value="F:ATP hydrolysis activity"/>
    <property type="evidence" value="ECO:0007669"/>
    <property type="project" value="InterPro"/>
</dbReference>
<reference evidence="5" key="1">
    <citation type="journal article" date="2014" name="Int. J. Syst. Evol. Microbiol.">
        <title>Complete genome sequence of Corynebacterium casei LMG S-19264T (=DSM 44701T), isolated from a smear-ripened cheese.</title>
        <authorList>
            <consortium name="US DOE Joint Genome Institute (JGI-PGF)"/>
            <person name="Walter F."/>
            <person name="Albersmeier A."/>
            <person name="Kalinowski J."/>
            <person name="Ruckert C."/>
        </authorList>
    </citation>
    <scope>NUCLEOTIDE SEQUENCE</scope>
    <source>
        <strain evidence="5">CGMCC 1.12919</strain>
    </source>
</reference>
<dbReference type="EMBL" id="BMGG01000001">
    <property type="protein sequence ID" value="GGC47780.1"/>
    <property type="molecule type" value="Genomic_DNA"/>
</dbReference>
<dbReference type="GO" id="GO:0005524">
    <property type="term" value="F:ATP binding"/>
    <property type="evidence" value="ECO:0007669"/>
    <property type="project" value="UniProtKB-KW"/>
</dbReference>
<protein>
    <submittedName>
        <fullName evidence="5">ABC transporter ATP-binding protein</fullName>
    </submittedName>
</protein>
<organism evidence="5 6">
    <name type="scientific">Chelatococcus reniformis</name>
    <dbReference type="NCBI Taxonomy" id="1494448"/>
    <lineage>
        <taxon>Bacteria</taxon>
        <taxon>Pseudomonadati</taxon>
        <taxon>Pseudomonadota</taxon>
        <taxon>Alphaproteobacteria</taxon>
        <taxon>Hyphomicrobiales</taxon>
        <taxon>Chelatococcaceae</taxon>
        <taxon>Chelatococcus</taxon>
    </lineage>
</organism>
<dbReference type="Pfam" id="PF12399">
    <property type="entry name" value="BCA_ABC_TP_C"/>
    <property type="match status" value="1"/>
</dbReference>
<dbReference type="PANTHER" id="PTHR45772">
    <property type="entry name" value="CONSERVED COMPONENT OF ABC TRANSPORTER FOR NATURAL AMINO ACIDS-RELATED"/>
    <property type="match status" value="1"/>
</dbReference>
<dbReference type="InterPro" id="IPR003439">
    <property type="entry name" value="ABC_transporter-like_ATP-bd"/>
</dbReference>
<dbReference type="GO" id="GO:0005886">
    <property type="term" value="C:plasma membrane"/>
    <property type="evidence" value="ECO:0007669"/>
    <property type="project" value="TreeGrafter"/>
</dbReference>
<sequence length="263" mass="27514">MSRGLTATGIEVAFGGVHALRGVDVAVEPGKVAGLIGRNGSGKTTLFNCITGFVRPTAGRTTVDGVDVTSLPPDRVVKHGIARTFQTPRVDPRATVLSAVLCGFYSRVGASFVGSLLGVPGAWREEQRLHRRAEPILERLGLAELRGREVGQLSMGLIRLVEVARCLASGARFVLLDEPAAGLTAAEQERLAEQVRAVAASGVGVLIVEHNIGLVRSLCDTATALETGRVLCAGTPEAVVRDERVMRSYLGAIGDLAATEAAA</sequence>
<dbReference type="InterPro" id="IPR051120">
    <property type="entry name" value="ABC_AA/LPS_Transport"/>
</dbReference>
<name>A0A916TWP1_9HYPH</name>
<dbReference type="AlphaFoldDB" id="A0A916TWP1"/>
<dbReference type="CDD" id="cd03219">
    <property type="entry name" value="ABC_Mj1267_LivG_branched"/>
    <property type="match status" value="1"/>
</dbReference>
<keyword evidence="1" id="KW-0813">Transport</keyword>
<dbReference type="Gene3D" id="3.40.50.300">
    <property type="entry name" value="P-loop containing nucleotide triphosphate hydrolases"/>
    <property type="match status" value="1"/>
</dbReference>
<dbReference type="SUPFAM" id="SSF52540">
    <property type="entry name" value="P-loop containing nucleoside triphosphate hydrolases"/>
    <property type="match status" value="1"/>
</dbReference>
<accession>A0A916TWP1</accession>
<dbReference type="InterPro" id="IPR032823">
    <property type="entry name" value="BCA_ABC_TP_C"/>
</dbReference>
<keyword evidence="3 5" id="KW-0067">ATP-binding</keyword>
<keyword evidence="6" id="KW-1185">Reference proteome</keyword>
<evidence type="ECO:0000256" key="3">
    <source>
        <dbReference type="ARBA" id="ARBA00022840"/>
    </source>
</evidence>
<proteinExistence type="predicted"/>
<reference evidence="5" key="2">
    <citation type="submission" date="2020-09" db="EMBL/GenBank/DDBJ databases">
        <authorList>
            <person name="Sun Q."/>
            <person name="Zhou Y."/>
        </authorList>
    </citation>
    <scope>NUCLEOTIDE SEQUENCE</scope>
    <source>
        <strain evidence="5">CGMCC 1.12919</strain>
    </source>
</reference>
<feature type="domain" description="ABC transporter" evidence="4">
    <location>
        <begin position="5"/>
        <end position="252"/>
    </location>
</feature>
<dbReference type="Pfam" id="PF00005">
    <property type="entry name" value="ABC_tran"/>
    <property type="match status" value="1"/>
</dbReference>
<evidence type="ECO:0000313" key="5">
    <source>
        <dbReference type="EMBL" id="GGC47780.1"/>
    </source>
</evidence>
<dbReference type="InterPro" id="IPR027417">
    <property type="entry name" value="P-loop_NTPase"/>
</dbReference>
<dbReference type="PROSITE" id="PS50893">
    <property type="entry name" value="ABC_TRANSPORTER_2"/>
    <property type="match status" value="1"/>
</dbReference>
<comment type="caution">
    <text evidence="5">The sequence shown here is derived from an EMBL/GenBank/DDBJ whole genome shotgun (WGS) entry which is preliminary data.</text>
</comment>
<dbReference type="RefSeq" id="WP_188607937.1">
    <property type="nucleotide sequence ID" value="NZ_BMGG01000001.1"/>
</dbReference>
<dbReference type="SMART" id="SM00382">
    <property type="entry name" value="AAA"/>
    <property type="match status" value="1"/>
</dbReference>
<dbReference type="Proteomes" id="UP000637002">
    <property type="component" value="Unassembled WGS sequence"/>
</dbReference>
<gene>
    <name evidence="5" type="ORF">GCM10010994_03650</name>
</gene>
<keyword evidence="2" id="KW-0547">Nucleotide-binding</keyword>
<evidence type="ECO:0000256" key="2">
    <source>
        <dbReference type="ARBA" id="ARBA00022741"/>
    </source>
</evidence>
<dbReference type="InterPro" id="IPR003593">
    <property type="entry name" value="AAA+_ATPase"/>
</dbReference>
<evidence type="ECO:0000256" key="1">
    <source>
        <dbReference type="ARBA" id="ARBA00022448"/>
    </source>
</evidence>